<dbReference type="AlphaFoldDB" id="A0A6J0SFV7"/>
<name>A0A6J0SFV7_9SAUR</name>
<sequence>MACRVYIVGVFLLFGLLLLITEGKRNYGLIFTARPPRNNSERTQHSLPQRGSKIHKNRTETPSVKRMLGLDSGAVYVTDRSSLKKDWCNAELLEQTIHEKGCKSRVILNRFCYGQCNSFYIPGYTRKGESFFKSCSFCKPDKFNTKLIVLRCPDLRPPWKEMMITRVKSCRCTAINVD</sequence>
<keyword evidence="4 8" id="KW-0732">Signal</keyword>
<keyword evidence="5" id="KW-1015">Disulfide bond</keyword>
<evidence type="ECO:0000256" key="2">
    <source>
        <dbReference type="ARBA" id="ARBA00007872"/>
    </source>
</evidence>
<organism evidence="10 12">
    <name type="scientific">Pogona vitticeps</name>
    <name type="common">central bearded dragon</name>
    <dbReference type="NCBI Taxonomy" id="103695"/>
    <lineage>
        <taxon>Eukaryota</taxon>
        <taxon>Metazoa</taxon>
        <taxon>Chordata</taxon>
        <taxon>Craniata</taxon>
        <taxon>Vertebrata</taxon>
        <taxon>Euteleostomi</taxon>
        <taxon>Lepidosauria</taxon>
        <taxon>Squamata</taxon>
        <taxon>Bifurcata</taxon>
        <taxon>Unidentata</taxon>
        <taxon>Episquamata</taxon>
        <taxon>Toxicofera</taxon>
        <taxon>Iguania</taxon>
        <taxon>Acrodonta</taxon>
        <taxon>Agamidae</taxon>
        <taxon>Amphibolurinae</taxon>
        <taxon>Pogona</taxon>
    </lineage>
</organism>
<evidence type="ECO:0000313" key="10">
    <source>
        <dbReference type="Proteomes" id="UP001652642"/>
    </source>
</evidence>
<dbReference type="InterPro" id="IPR004133">
    <property type="entry name" value="DAN_dom"/>
</dbReference>
<dbReference type="RefSeq" id="XP_020635207.2">
    <property type="nucleotide sequence ID" value="XM_020779548.2"/>
</dbReference>
<dbReference type="PANTHER" id="PTHR15283:SF3">
    <property type="entry name" value="GREMLIN-1"/>
    <property type="match status" value="1"/>
</dbReference>
<dbReference type="Gene3D" id="2.10.90.10">
    <property type="entry name" value="Cystine-knot cytokines"/>
    <property type="match status" value="1"/>
</dbReference>
<dbReference type="GeneID" id="110071823"/>
<dbReference type="InterPro" id="IPR006207">
    <property type="entry name" value="Cys_knot_C"/>
</dbReference>
<dbReference type="PANTHER" id="PTHR15283">
    <property type="entry name" value="GREMLIN 1"/>
    <property type="match status" value="1"/>
</dbReference>
<dbReference type="SMART" id="SM00041">
    <property type="entry name" value="CT"/>
    <property type="match status" value="1"/>
</dbReference>
<evidence type="ECO:0000256" key="6">
    <source>
        <dbReference type="ARBA" id="ARBA00040888"/>
    </source>
</evidence>
<dbReference type="GO" id="GO:0038098">
    <property type="term" value="P:sequestering of BMP from receptor via BMP binding"/>
    <property type="evidence" value="ECO:0007669"/>
    <property type="project" value="TreeGrafter"/>
</dbReference>
<evidence type="ECO:0000259" key="9">
    <source>
        <dbReference type="SMART" id="SM00041"/>
    </source>
</evidence>
<comment type="similarity">
    <text evidence="2">Belongs to the DAN family.</text>
</comment>
<evidence type="ECO:0000313" key="12">
    <source>
        <dbReference type="RefSeq" id="XP_020635207.2"/>
    </source>
</evidence>
<evidence type="ECO:0000256" key="3">
    <source>
        <dbReference type="ARBA" id="ARBA00022525"/>
    </source>
</evidence>
<evidence type="ECO:0000256" key="1">
    <source>
        <dbReference type="ARBA" id="ARBA00004613"/>
    </source>
</evidence>
<keyword evidence="10" id="KW-1185">Reference proteome</keyword>
<reference evidence="11 12" key="1">
    <citation type="submission" date="2025-05" db="UniProtKB">
        <authorList>
            <consortium name="RefSeq"/>
        </authorList>
    </citation>
    <scope>IDENTIFICATION</scope>
</reference>
<proteinExistence type="inferred from homology"/>
<comment type="subcellular location">
    <subcellularLocation>
        <location evidence="1">Secreted</location>
    </subcellularLocation>
</comment>
<feature type="signal peptide" evidence="8">
    <location>
        <begin position="1"/>
        <end position="23"/>
    </location>
</feature>
<feature type="domain" description="CTCK" evidence="9">
    <location>
        <begin position="90"/>
        <end position="177"/>
    </location>
</feature>
<accession>A0A6J0SFV7</accession>
<dbReference type="GO" id="GO:0048018">
    <property type="term" value="F:receptor ligand activity"/>
    <property type="evidence" value="ECO:0007669"/>
    <property type="project" value="TreeGrafter"/>
</dbReference>
<accession>A0A6J0SJI6</accession>
<dbReference type="Pfam" id="PF03045">
    <property type="entry name" value="DAN"/>
    <property type="match status" value="1"/>
</dbReference>
<protein>
    <recommendedName>
        <fullName evidence="6">Gremlin-1</fullName>
    </recommendedName>
</protein>
<gene>
    <name evidence="11 12" type="primary">LOC110071823</name>
</gene>
<evidence type="ECO:0000313" key="11">
    <source>
        <dbReference type="RefSeq" id="XP_020635205.2"/>
    </source>
</evidence>
<dbReference type="InterPro" id="IPR029034">
    <property type="entry name" value="Cystine-knot_cytokine"/>
</dbReference>
<keyword evidence="3" id="KW-0964">Secreted</keyword>
<dbReference type="Proteomes" id="UP001652642">
    <property type="component" value="Chromosome 4"/>
</dbReference>
<feature type="chain" id="PRO_5045019127" description="Gremlin-1" evidence="8">
    <location>
        <begin position="24"/>
        <end position="178"/>
    </location>
</feature>
<dbReference type="GO" id="GO:0005615">
    <property type="term" value="C:extracellular space"/>
    <property type="evidence" value="ECO:0007669"/>
    <property type="project" value="TreeGrafter"/>
</dbReference>
<evidence type="ECO:0000256" key="5">
    <source>
        <dbReference type="ARBA" id="ARBA00023157"/>
    </source>
</evidence>
<evidence type="ECO:0000256" key="8">
    <source>
        <dbReference type="SAM" id="SignalP"/>
    </source>
</evidence>
<dbReference type="RefSeq" id="XP_020635205.2">
    <property type="nucleotide sequence ID" value="XM_020779546.2"/>
</dbReference>
<feature type="region of interest" description="Disordered" evidence="7">
    <location>
        <begin position="38"/>
        <end position="59"/>
    </location>
</feature>
<evidence type="ECO:0000256" key="4">
    <source>
        <dbReference type="ARBA" id="ARBA00022729"/>
    </source>
</evidence>
<evidence type="ECO:0000256" key="7">
    <source>
        <dbReference type="SAM" id="MobiDB-lite"/>
    </source>
</evidence>
<dbReference type="GO" id="GO:0009887">
    <property type="term" value="P:animal organ morphogenesis"/>
    <property type="evidence" value="ECO:0007669"/>
    <property type="project" value="TreeGrafter"/>
</dbReference>
<dbReference type="GO" id="GO:0036122">
    <property type="term" value="F:BMP binding"/>
    <property type="evidence" value="ECO:0007669"/>
    <property type="project" value="TreeGrafter"/>
</dbReference>